<evidence type="ECO:0000259" key="7">
    <source>
        <dbReference type="Pfam" id="PF05347"/>
    </source>
</evidence>
<feature type="domain" description="Complex 1 LYR protein" evidence="7">
    <location>
        <begin position="16"/>
        <end position="72"/>
    </location>
</feature>
<evidence type="ECO:0000256" key="3">
    <source>
        <dbReference type="ARBA" id="ARBA00022946"/>
    </source>
</evidence>
<keyword evidence="9" id="KW-1185">Reference proteome</keyword>
<comment type="similarity">
    <text evidence="2">Belongs to the complex I LYR family.</text>
</comment>
<evidence type="ECO:0000256" key="2">
    <source>
        <dbReference type="ARBA" id="ARBA00009508"/>
    </source>
</evidence>
<evidence type="ECO:0000256" key="5">
    <source>
        <dbReference type="ARBA" id="ARBA00026235"/>
    </source>
</evidence>
<evidence type="ECO:0000313" key="9">
    <source>
        <dbReference type="Proteomes" id="UP000735302"/>
    </source>
</evidence>
<name>A0AAV3ZTI8_9GAST</name>
<sequence>MPPAHLTLTQFILRSEVLKLYRSMLRVTYRIDDVEQRKNLQQWIRTDFENNRHHSDEEAIRMMLSKGKLSLRELEQAVGLAQ</sequence>
<dbReference type="PANTHER" id="PTHR13675:SF0">
    <property type="entry name" value="LYR MOTIF-CONTAINING PROTEIN 2"/>
    <property type="match status" value="1"/>
</dbReference>
<accession>A0AAV3ZTI8</accession>
<organism evidence="8 9">
    <name type="scientific">Plakobranchus ocellatus</name>
    <dbReference type="NCBI Taxonomy" id="259542"/>
    <lineage>
        <taxon>Eukaryota</taxon>
        <taxon>Metazoa</taxon>
        <taxon>Spiralia</taxon>
        <taxon>Lophotrochozoa</taxon>
        <taxon>Mollusca</taxon>
        <taxon>Gastropoda</taxon>
        <taxon>Heterobranchia</taxon>
        <taxon>Euthyneura</taxon>
        <taxon>Panpulmonata</taxon>
        <taxon>Sacoglossa</taxon>
        <taxon>Placobranchoidea</taxon>
        <taxon>Plakobranchidae</taxon>
        <taxon>Plakobranchus</taxon>
    </lineage>
</organism>
<dbReference type="Pfam" id="PF05347">
    <property type="entry name" value="Complex1_LYR"/>
    <property type="match status" value="1"/>
</dbReference>
<gene>
    <name evidence="8" type="ORF">PoB_002577600</name>
</gene>
<dbReference type="InterPro" id="IPR045293">
    <property type="entry name" value="Complex1_LYR_LYRM2"/>
</dbReference>
<comment type="function">
    <text evidence="6">Involved in efficient integration of the N-module into mitochondrial respiratory chain complex I.</text>
</comment>
<proteinExistence type="inferred from homology"/>
<dbReference type="CDD" id="cd20262">
    <property type="entry name" value="Complex1_LYR_LYRM2"/>
    <property type="match status" value="1"/>
</dbReference>
<dbReference type="EMBL" id="BLXT01002986">
    <property type="protein sequence ID" value="GFN99270.1"/>
    <property type="molecule type" value="Genomic_DNA"/>
</dbReference>
<reference evidence="8 9" key="1">
    <citation type="journal article" date="2021" name="Elife">
        <title>Chloroplast acquisition without the gene transfer in kleptoplastic sea slugs, Plakobranchus ocellatus.</title>
        <authorList>
            <person name="Maeda T."/>
            <person name="Takahashi S."/>
            <person name="Yoshida T."/>
            <person name="Shimamura S."/>
            <person name="Takaki Y."/>
            <person name="Nagai Y."/>
            <person name="Toyoda A."/>
            <person name="Suzuki Y."/>
            <person name="Arimoto A."/>
            <person name="Ishii H."/>
            <person name="Satoh N."/>
            <person name="Nishiyama T."/>
            <person name="Hasebe M."/>
            <person name="Maruyama T."/>
            <person name="Minagawa J."/>
            <person name="Obokata J."/>
            <person name="Shigenobu S."/>
        </authorList>
    </citation>
    <scope>NUCLEOTIDE SEQUENCE [LARGE SCALE GENOMIC DNA]</scope>
</reference>
<dbReference type="Proteomes" id="UP000735302">
    <property type="component" value="Unassembled WGS sequence"/>
</dbReference>
<keyword evidence="3" id="KW-0809">Transit peptide</keyword>
<evidence type="ECO:0000256" key="1">
    <source>
        <dbReference type="ARBA" id="ARBA00004173"/>
    </source>
</evidence>
<evidence type="ECO:0000313" key="8">
    <source>
        <dbReference type="EMBL" id="GFN99270.1"/>
    </source>
</evidence>
<dbReference type="AlphaFoldDB" id="A0AAV3ZTI8"/>
<dbReference type="PANTHER" id="PTHR13675">
    <property type="entry name" value="LYR MOTIF-CONTAINING PROTEIN 2"/>
    <property type="match status" value="1"/>
</dbReference>
<evidence type="ECO:0000256" key="6">
    <source>
        <dbReference type="ARBA" id="ARBA00044735"/>
    </source>
</evidence>
<keyword evidence="4" id="KW-0496">Mitochondrion</keyword>
<dbReference type="InterPro" id="IPR008011">
    <property type="entry name" value="Complex1_LYR_dom"/>
</dbReference>
<comment type="caution">
    <text evidence="8">The sequence shown here is derived from an EMBL/GenBank/DDBJ whole genome shotgun (WGS) entry which is preliminary data.</text>
</comment>
<protein>
    <recommendedName>
        <fullName evidence="5">LYR motif-containing protein 2</fullName>
    </recommendedName>
</protein>
<dbReference type="GO" id="GO:0005739">
    <property type="term" value="C:mitochondrion"/>
    <property type="evidence" value="ECO:0007669"/>
    <property type="project" value="UniProtKB-SubCell"/>
</dbReference>
<comment type="subcellular location">
    <subcellularLocation>
        <location evidence="1">Mitochondrion</location>
    </subcellularLocation>
</comment>
<evidence type="ECO:0000256" key="4">
    <source>
        <dbReference type="ARBA" id="ARBA00023128"/>
    </source>
</evidence>